<proteinExistence type="predicted"/>
<sequence>MRWGIAIFIFQIYTCGYVLYGQQVNIHFNTSQAQRLWDDGSILGRSTSFSHPFSLGSLTDCDKLEIENVFTSDFQFLDPYRIDKVDKSDYSNPNVRVVTKSAYRNAKAIRTVENKILSAEGCVLACITEKEFVCRDLDYFKGDGGKCALYNTTGPLYLEDPTTTDPFYVGDNPASDHYILYKSKEVPIACNDEDQLTYQYFALGWKAMEAGWYILAHDMLDKAIAIDSNYSMAYIGKILANKNMGYGLGDDVVPSYYEKLQEIANTADFRVKQSMQEQLLIEALIGLHSAPSLEEGLEVMIKIFSSDTTTKKNYILNVVDGNAQLLVYDSYQVIDGIAKQSNIFALQLLTHNLNPYKNGKERISTESEKAATGAMYTFEALEVKGAWQIYSDCVDIAEYYAYWNKGQKMLSDQRDFLFRNTIESDDTALFKEVGDNLVVHQLEVVYMSRSLRRINEYERLHFFQLQLAYFDVAKNHMMGLIDLDLLSGDNQTKALLYRMAANAYFSTYDYIYDAYAKAIEFDPDWLLPLSASTNDLAVISRAYYWTAAAVQKLNNGDDVDDILTALDSAKVAVKENSYKLLVDLYKLIVVGTKQKVDGDTTAAIKSGFEAAELQESLVGANFSIEGNTESTEYRMLIPLGYQFEADTLRSIYFNSLDNSVTIDKVIAAYRRAVNTPPLNTSRVLRGYGESLYEKHKDDPKDEDGPWPEYVLAFNKLDSQQAVDFYFDKPPSGCPADVFQIRSADKKSLCWGGYIIIGVAVATVVIIVIIVGILCLRRKAKAPQKNKEKEEAFIFSGPNLARQDSFGSGSVMPIGTLNRRSPDPTPYASQTLSIQYVFSHPALSNTKLIYQLIRSSFVVATLNQGCPFSQGLQLVL</sequence>
<keyword evidence="1" id="KW-1133">Transmembrane helix</keyword>
<feature type="transmembrane region" description="Helical" evidence="1">
    <location>
        <begin position="750"/>
        <end position="775"/>
    </location>
</feature>
<accession>A0A7J7K2U2</accession>
<evidence type="ECO:0000256" key="1">
    <source>
        <dbReference type="SAM" id="Phobius"/>
    </source>
</evidence>
<reference evidence="2" key="1">
    <citation type="submission" date="2020-06" db="EMBL/GenBank/DDBJ databases">
        <title>Draft genome of Bugula neritina, a colonial animal packing powerful symbionts and potential medicines.</title>
        <authorList>
            <person name="Rayko M."/>
        </authorList>
    </citation>
    <scope>NUCLEOTIDE SEQUENCE [LARGE SCALE GENOMIC DNA]</scope>
    <source>
        <strain evidence="2">Kwan_BN1</strain>
    </source>
</reference>
<dbReference type="Proteomes" id="UP000593567">
    <property type="component" value="Unassembled WGS sequence"/>
</dbReference>
<name>A0A7J7K2U2_BUGNE</name>
<evidence type="ECO:0000313" key="3">
    <source>
        <dbReference type="Proteomes" id="UP000593567"/>
    </source>
</evidence>
<gene>
    <name evidence="2" type="ORF">EB796_009808</name>
</gene>
<organism evidence="2 3">
    <name type="scientific">Bugula neritina</name>
    <name type="common">Brown bryozoan</name>
    <name type="synonym">Sertularia neritina</name>
    <dbReference type="NCBI Taxonomy" id="10212"/>
    <lineage>
        <taxon>Eukaryota</taxon>
        <taxon>Metazoa</taxon>
        <taxon>Spiralia</taxon>
        <taxon>Lophotrochozoa</taxon>
        <taxon>Bryozoa</taxon>
        <taxon>Gymnolaemata</taxon>
        <taxon>Cheilostomatida</taxon>
        <taxon>Flustrina</taxon>
        <taxon>Buguloidea</taxon>
        <taxon>Bugulidae</taxon>
        <taxon>Bugula</taxon>
    </lineage>
</organism>
<keyword evidence="1" id="KW-0472">Membrane</keyword>
<protein>
    <submittedName>
        <fullName evidence="2">Uncharacterized protein</fullName>
    </submittedName>
</protein>
<evidence type="ECO:0000313" key="2">
    <source>
        <dbReference type="EMBL" id="KAF6031906.1"/>
    </source>
</evidence>
<keyword evidence="3" id="KW-1185">Reference proteome</keyword>
<dbReference type="EMBL" id="VXIV02001556">
    <property type="protein sequence ID" value="KAF6031906.1"/>
    <property type="molecule type" value="Genomic_DNA"/>
</dbReference>
<comment type="caution">
    <text evidence="2">The sequence shown here is derived from an EMBL/GenBank/DDBJ whole genome shotgun (WGS) entry which is preliminary data.</text>
</comment>
<dbReference type="AlphaFoldDB" id="A0A7J7K2U2"/>
<keyword evidence="1" id="KW-0812">Transmembrane</keyword>